<organism evidence="1 2">
    <name type="scientific">Nonomuraea dietziae</name>
    <dbReference type="NCBI Taxonomy" id="65515"/>
    <lineage>
        <taxon>Bacteria</taxon>
        <taxon>Bacillati</taxon>
        <taxon>Actinomycetota</taxon>
        <taxon>Actinomycetes</taxon>
        <taxon>Streptosporangiales</taxon>
        <taxon>Streptosporangiaceae</taxon>
        <taxon>Nonomuraea</taxon>
    </lineage>
</organism>
<dbReference type="EMBL" id="JACIBV010000001">
    <property type="protein sequence ID" value="MBB3731030.1"/>
    <property type="molecule type" value="Genomic_DNA"/>
</dbReference>
<name>A0A7W5VCD0_9ACTN</name>
<dbReference type="GeneID" id="95393149"/>
<reference evidence="1 2" key="1">
    <citation type="submission" date="2020-08" db="EMBL/GenBank/DDBJ databases">
        <title>Sequencing the genomes of 1000 actinobacteria strains.</title>
        <authorList>
            <person name="Klenk H.-P."/>
        </authorList>
    </citation>
    <scope>NUCLEOTIDE SEQUENCE [LARGE SCALE GENOMIC DNA]</scope>
    <source>
        <strain evidence="1 2">DSM 44320</strain>
    </source>
</reference>
<dbReference type="AlphaFoldDB" id="A0A7W5VCD0"/>
<comment type="caution">
    <text evidence="1">The sequence shown here is derived from an EMBL/GenBank/DDBJ whole genome shotgun (WGS) entry which is preliminary data.</text>
</comment>
<dbReference type="Proteomes" id="UP000579945">
    <property type="component" value="Unassembled WGS sequence"/>
</dbReference>
<sequence length="101" mass="11404">MTESRAAIEKLHAELTGLGVTSAYEVGDDATLSVWIGLVVRFREGFYRWQEGPVKRRHLGTDPVGCAIRVARRYTELQADVPVWWEDLAKELRGGSVQDYP</sequence>
<accession>A0A7W5VCD0</accession>
<keyword evidence="2" id="KW-1185">Reference proteome</keyword>
<dbReference type="RefSeq" id="WP_183656472.1">
    <property type="nucleotide sequence ID" value="NZ_BAAAXX010000162.1"/>
</dbReference>
<evidence type="ECO:0000313" key="1">
    <source>
        <dbReference type="EMBL" id="MBB3731030.1"/>
    </source>
</evidence>
<gene>
    <name evidence="1" type="ORF">FHR33_006890</name>
</gene>
<proteinExistence type="predicted"/>
<evidence type="ECO:0000313" key="2">
    <source>
        <dbReference type="Proteomes" id="UP000579945"/>
    </source>
</evidence>
<protein>
    <submittedName>
        <fullName evidence="1">Uncharacterized protein</fullName>
    </submittedName>
</protein>